<dbReference type="EMBL" id="MU853270">
    <property type="protein sequence ID" value="KAK4118377.1"/>
    <property type="molecule type" value="Genomic_DNA"/>
</dbReference>
<accession>A0AAN6TPS7</accession>
<comment type="caution">
    <text evidence="1">The sequence shown here is derived from an EMBL/GenBank/DDBJ whole genome shotgun (WGS) entry which is preliminary data.</text>
</comment>
<evidence type="ECO:0000313" key="2">
    <source>
        <dbReference type="Proteomes" id="UP001302602"/>
    </source>
</evidence>
<evidence type="ECO:0000313" key="1">
    <source>
        <dbReference type="EMBL" id="KAK4118377.1"/>
    </source>
</evidence>
<gene>
    <name evidence="1" type="ORF">N657DRAFT_583768</name>
</gene>
<dbReference type="GeneID" id="87826468"/>
<name>A0AAN6TPS7_9PEZI</name>
<proteinExistence type="predicted"/>
<organism evidence="1 2">
    <name type="scientific">Parathielavia appendiculata</name>
    <dbReference type="NCBI Taxonomy" id="2587402"/>
    <lineage>
        <taxon>Eukaryota</taxon>
        <taxon>Fungi</taxon>
        <taxon>Dikarya</taxon>
        <taxon>Ascomycota</taxon>
        <taxon>Pezizomycotina</taxon>
        <taxon>Sordariomycetes</taxon>
        <taxon>Sordariomycetidae</taxon>
        <taxon>Sordariales</taxon>
        <taxon>Chaetomiaceae</taxon>
        <taxon>Parathielavia</taxon>
    </lineage>
</organism>
<reference evidence="1" key="1">
    <citation type="journal article" date="2023" name="Mol. Phylogenet. Evol.">
        <title>Genome-scale phylogeny and comparative genomics of the fungal order Sordariales.</title>
        <authorList>
            <person name="Hensen N."/>
            <person name="Bonometti L."/>
            <person name="Westerberg I."/>
            <person name="Brannstrom I.O."/>
            <person name="Guillou S."/>
            <person name="Cros-Aarteil S."/>
            <person name="Calhoun S."/>
            <person name="Haridas S."/>
            <person name="Kuo A."/>
            <person name="Mondo S."/>
            <person name="Pangilinan J."/>
            <person name="Riley R."/>
            <person name="LaButti K."/>
            <person name="Andreopoulos B."/>
            <person name="Lipzen A."/>
            <person name="Chen C."/>
            <person name="Yan M."/>
            <person name="Daum C."/>
            <person name="Ng V."/>
            <person name="Clum A."/>
            <person name="Steindorff A."/>
            <person name="Ohm R.A."/>
            <person name="Martin F."/>
            <person name="Silar P."/>
            <person name="Natvig D.O."/>
            <person name="Lalanne C."/>
            <person name="Gautier V."/>
            <person name="Ament-Velasquez S.L."/>
            <person name="Kruys A."/>
            <person name="Hutchinson M.I."/>
            <person name="Powell A.J."/>
            <person name="Barry K."/>
            <person name="Miller A.N."/>
            <person name="Grigoriev I.V."/>
            <person name="Debuchy R."/>
            <person name="Gladieux P."/>
            <person name="Hiltunen Thoren M."/>
            <person name="Johannesson H."/>
        </authorList>
    </citation>
    <scope>NUCLEOTIDE SEQUENCE</scope>
    <source>
        <strain evidence="1">CBS 731.68</strain>
    </source>
</reference>
<dbReference type="RefSeq" id="XP_062642150.1">
    <property type="nucleotide sequence ID" value="XM_062789698.1"/>
</dbReference>
<dbReference type="Proteomes" id="UP001302602">
    <property type="component" value="Unassembled WGS sequence"/>
</dbReference>
<dbReference type="AlphaFoldDB" id="A0AAN6TPS7"/>
<reference evidence="1" key="2">
    <citation type="submission" date="2023-05" db="EMBL/GenBank/DDBJ databases">
        <authorList>
            <consortium name="Lawrence Berkeley National Laboratory"/>
            <person name="Steindorff A."/>
            <person name="Hensen N."/>
            <person name="Bonometti L."/>
            <person name="Westerberg I."/>
            <person name="Brannstrom I.O."/>
            <person name="Guillou S."/>
            <person name="Cros-Aarteil S."/>
            <person name="Calhoun S."/>
            <person name="Haridas S."/>
            <person name="Kuo A."/>
            <person name="Mondo S."/>
            <person name="Pangilinan J."/>
            <person name="Riley R."/>
            <person name="Labutti K."/>
            <person name="Andreopoulos B."/>
            <person name="Lipzen A."/>
            <person name="Chen C."/>
            <person name="Yanf M."/>
            <person name="Daum C."/>
            <person name="Ng V."/>
            <person name="Clum A."/>
            <person name="Ohm R."/>
            <person name="Martin F."/>
            <person name="Silar P."/>
            <person name="Natvig D."/>
            <person name="Lalanne C."/>
            <person name="Gautier V."/>
            <person name="Ament-Velasquez S.L."/>
            <person name="Kruys A."/>
            <person name="Hutchinson M.I."/>
            <person name="Powell A.J."/>
            <person name="Barry K."/>
            <person name="Miller A.N."/>
            <person name="Grigoriev I.V."/>
            <person name="Debuchy R."/>
            <person name="Gladieux P."/>
            <person name="Thoren M.H."/>
            <person name="Johannesson H."/>
        </authorList>
    </citation>
    <scope>NUCLEOTIDE SEQUENCE</scope>
    <source>
        <strain evidence="1">CBS 731.68</strain>
    </source>
</reference>
<feature type="non-terminal residue" evidence="1">
    <location>
        <position position="1"/>
    </location>
</feature>
<sequence length="96" mass="11102">PRDELDPRARVEKLMRNEFPSVSEDTVFGDAMMQCWHGEYASIASVQQDVFSRLGRSVAEDEALMQAAMERMAAQYSLLRAECEEYMTKQARERSY</sequence>
<protein>
    <submittedName>
        <fullName evidence="1">Uncharacterized protein</fullName>
    </submittedName>
</protein>
<keyword evidence="2" id="KW-1185">Reference proteome</keyword>